<evidence type="ECO:0000313" key="2">
    <source>
        <dbReference type="Proteomes" id="UP001311915"/>
    </source>
</evidence>
<keyword evidence="2" id="KW-1185">Reference proteome</keyword>
<protein>
    <submittedName>
        <fullName evidence="1">Uncharacterized protein</fullName>
    </submittedName>
</protein>
<gene>
    <name evidence="1" type="ORF">R3W88_030160</name>
</gene>
<name>A0AAV9K9P5_9SOLN</name>
<reference evidence="1 2" key="1">
    <citation type="submission" date="2023-10" db="EMBL/GenBank/DDBJ databases">
        <title>Genome-Wide Identification Analysis in wild type Solanum Pinnatisectum Reveals Some Genes Defensing Phytophthora Infestans.</title>
        <authorList>
            <person name="Sun C."/>
        </authorList>
    </citation>
    <scope>NUCLEOTIDE SEQUENCE [LARGE SCALE GENOMIC DNA]</scope>
    <source>
        <strain evidence="1">LQN</strain>
        <tissue evidence="1">Leaf</tissue>
    </source>
</reference>
<dbReference type="Proteomes" id="UP001311915">
    <property type="component" value="Unassembled WGS sequence"/>
</dbReference>
<organism evidence="1 2">
    <name type="scientific">Solanum pinnatisectum</name>
    <name type="common">tansyleaf nightshade</name>
    <dbReference type="NCBI Taxonomy" id="50273"/>
    <lineage>
        <taxon>Eukaryota</taxon>
        <taxon>Viridiplantae</taxon>
        <taxon>Streptophyta</taxon>
        <taxon>Embryophyta</taxon>
        <taxon>Tracheophyta</taxon>
        <taxon>Spermatophyta</taxon>
        <taxon>Magnoliopsida</taxon>
        <taxon>eudicotyledons</taxon>
        <taxon>Gunneridae</taxon>
        <taxon>Pentapetalae</taxon>
        <taxon>asterids</taxon>
        <taxon>lamiids</taxon>
        <taxon>Solanales</taxon>
        <taxon>Solanaceae</taxon>
        <taxon>Solanoideae</taxon>
        <taxon>Solaneae</taxon>
        <taxon>Solanum</taxon>
    </lineage>
</organism>
<evidence type="ECO:0000313" key="1">
    <source>
        <dbReference type="EMBL" id="KAK4709235.1"/>
    </source>
</evidence>
<comment type="caution">
    <text evidence="1">The sequence shown here is derived from an EMBL/GenBank/DDBJ whole genome shotgun (WGS) entry which is preliminary data.</text>
</comment>
<accession>A0AAV9K9P5</accession>
<sequence length="65" mass="7786">MIHEPYSAFYMAQVGEFVMEAVEAMNLRETSQGFMQKERKPYGLYTKIWKEIFLCRNRSPSLWNC</sequence>
<proteinExistence type="predicted"/>
<dbReference type="EMBL" id="JAWPEI010000012">
    <property type="protein sequence ID" value="KAK4709235.1"/>
    <property type="molecule type" value="Genomic_DNA"/>
</dbReference>
<dbReference type="AlphaFoldDB" id="A0AAV9K9P5"/>